<protein>
    <submittedName>
        <fullName evidence="2">Uncharacterized protein</fullName>
    </submittedName>
</protein>
<dbReference type="OrthoDB" id="10463674at2759"/>
<gene>
    <name evidence="2" type="ORF">EYC84_000503</name>
</gene>
<evidence type="ECO:0000313" key="3">
    <source>
        <dbReference type="Proteomes" id="UP000322873"/>
    </source>
</evidence>
<evidence type="ECO:0000313" key="2">
    <source>
        <dbReference type="EMBL" id="KAA8571158.1"/>
    </source>
</evidence>
<feature type="compositionally biased region" description="Basic and acidic residues" evidence="1">
    <location>
        <begin position="91"/>
        <end position="100"/>
    </location>
</feature>
<evidence type="ECO:0000256" key="1">
    <source>
        <dbReference type="SAM" id="MobiDB-lite"/>
    </source>
</evidence>
<sequence>MPSFTPSNYSADDIESQISQQASSQNSYRPSNVERSVKDLGSQHPSHHPRFSNQHRTNQIPSPNALERQNPSNQPRPQNTYDPYQNYCKNNDIESQRSRNDAPISQPYPSDIFKGYSNEDKKMWQCLPIDSSEDLEGGMSGCYFWNPDDVDICHNCGGQKAKKGCSWFGALKQMFWS</sequence>
<comment type="caution">
    <text evidence="2">The sequence shown here is derived from an EMBL/GenBank/DDBJ whole genome shotgun (WGS) entry which is preliminary data.</text>
</comment>
<feature type="compositionally biased region" description="Low complexity" evidence="1">
    <location>
        <begin position="16"/>
        <end position="27"/>
    </location>
</feature>
<organism evidence="2 3">
    <name type="scientific">Monilinia fructicola</name>
    <name type="common">Brown rot fungus</name>
    <name type="synonym">Ciboria fructicola</name>
    <dbReference type="NCBI Taxonomy" id="38448"/>
    <lineage>
        <taxon>Eukaryota</taxon>
        <taxon>Fungi</taxon>
        <taxon>Dikarya</taxon>
        <taxon>Ascomycota</taxon>
        <taxon>Pezizomycotina</taxon>
        <taxon>Leotiomycetes</taxon>
        <taxon>Helotiales</taxon>
        <taxon>Sclerotiniaceae</taxon>
        <taxon>Monilinia</taxon>
    </lineage>
</organism>
<feature type="compositionally biased region" description="Polar residues" evidence="1">
    <location>
        <begin position="1"/>
        <end position="10"/>
    </location>
</feature>
<accession>A0A5M9JNS1</accession>
<proteinExistence type="predicted"/>
<dbReference type="AlphaFoldDB" id="A0A5M9JNS1"/>
<feature type="compositionally biased region" description="Polar residues" evidence="1">
    <location>
        <begin position="51"/>
        <end position="89"/>
    </location>
</feature>
<reference evidence="2 3" key="1">
    <citation type="submission" date="2019-06" db="EMBL/GenBank/DDBJ databases">
        <title>Genome Sequence of the Brown Rot Fungal Pathogen Monilinia fructicola.</title>
        <authorList>
            <person name="De Miccolis Angelini R.M."/>
            <person name="Landi L."/>
            <person name="Abate D."/>
            <person name="Pollastro S."/>
            <person name="Romanazzi G."/>
            <person name="Faretra F."/>
        </authorList>
    </citation>
    <scope>NUCLEOTIDE SEQUENCE [LARGE SCALE GENOMIC DNA]</scope>
    <source>
        <strain evidence="2 3">Mfrc123</strain>
    </source>
</reference>
<dbReference type="EMBL" id="VICG01000006">
    <property type="protein sequence ID" value="KAA8571158.1"/>
    <property type="molecule type" value="Genomic_DNA"/>
</dbReference>
<feature type="region of interest" description="Disordered" evidence="1">
    <location>
        <begin position="1"/>
        <end position="108"/>
    </location>
</feature>
<keyword evidence="3" id="KW-1185">Reference proteome</keyword>
<dbReference type="Proteomes" id="UP000322873">
    <property type="component" value="Unassembled WGS sequence"/>
</dbReference>
<name>A0A5M9JNS1_MONFR</name>
<dbReference type="VEuPathDB" id="FungiDB:MFRU_058g00230"/>